<accession>A0A841GZ66</accession>
<proteinExistence type="inferred from homology"/>
<feature type="signal peptide" evidence="3">
    <location>
        <begin position="1"/>
        <end position="23"/>
    </location>
</feature>
<name>A0A841GZ66_9BACT</name>
<dbReference type="GO" id="GO:0016787">
    <property type="term" value="F:hydrolase activity"/>
    <property type="evidence" value="ECO:0007669"/>
    <property type="project" value="UniProtKB-KW"/>
</dbReference>
<feature type="domain" description="Peptidase S33 tripeptidyl aminopeptidase-like C-terminal" evidence="5">
    <location>
        <begin position="369"/>
        <end position="470"/>
    </location>
</feature>
<dbReference type="InterPro" id="IPR051601">
    <property type="entry name" value="Serine_prot/Carboxylest_S33"/>
</dbReference>
<feature type="chain" id="PRO_5032562417" evidence="3">
    <location>
        <begin position="24"/>
        <end position="578"/>
    </location>
</feature>
<dbReference type="InterPro" id="IPR000073">
    <property type="entry name" value="AB_hydrolase_1"/>
</dbReference>
<organism evidence="6 7">
    <name type="scientific">Longimicrobium terrae</name>
    <dbReference type="NCBI Taxonomy" id="1639882"/>
    <lineage>
        <taxon>Bacteria</taxon>
        <taxon>Pseudomonadati</taxon>
        <taxon>Gemmatimonadota</taxon>
        <taxon>Longimicrobiia</taxon>
        <taxon>Longimicrobiales</taxon>
        <taxon>Longimicrobiaceae</taxon>
        <taxon>Longimicrobium</taxon>
    </lineage>
</organism>
<keyword evidence="2" id="KW-0378">Hydrolase</keyword>
<evidence type="ECO:0000259" key="4">
    <source>
        <dbReference type="Pfam" id="PF00561"/>
    </source>
</evidence>
<dbReference type="PANTHER" id="PTHR43248">
    <property type="entry name" value="2-SUCCINYL-6-HYDROXY-2,4-CYCLOHEXADIENE-1-CARBOXYLATE SYNTHASE"/>
    <property type="match status" value="1"/>
</dbReference>
<dbReference type="RefSeq" id="WP_170033514.1">
    <property type="nucleotide sequence ID" value="NZ_JABDTL010000001.1"/>
</dbReference>
<evidence type="ECO:0000256" key="3">
    <source>
        <dbReference type="SAM" id="SignalP"/>
    </source>
</evidence>
<dbReference type="Gene3D" id="3.40.50.1820">
    <property type="entry name" value="alpha/beta hydrolase"/>
    <property type="match status" value="1"/>
</dbReference>
<comment type="similarity">
    <text evidence="1">Belongs to the peptidase S33 family.</text>
</comment>
<dbReference type="Pfam" id="PF00561">
    <property type="entry name" value="Abhydrolase_1"/>
    <property type="match status" value="1"/>
</dbReference>
<gene>
    <name evidence="6" type="ORF">HNQ61_002648</name>
</gene>
<dbReference type="Pfam" id="PF08386">
    <property type="entry name" value="Abhydrolase_4"/>
    <property type="match status" value="1"/>
</dbReference>
<reference evidence="6 7" key="1">
    <citation type="submission" date="2020-08" db="EMBL/GenBank/DDBJ databases">
        <title>Genomic Encyclopedia of Type Strains, Phase IV (KMG-IV): sequencing the most valuable type-strain genomes for metagenomic binning, comparative biology and taxonomic classification.</title>
        <authorList>
            <person name="Goeker M."/>
        </authorList>
    </citation>
    <scope>NUCLEOTIDE SEQUENCE [LARGE SCALE GENOMIC DNA]</scope>
    <source>
        <strain evidence="6 7">DSM 29007</strain>
    </source>
</reference>
<dbReference type="Proteomes" id="UP000582837">
    <property type="component" value="Unassembled WGS sequence"/>
</dbReference>
<evidence type="ECO:0000313" key="6">
    <source>
        <dbReference type="EMBL" id="MBB6071026.1"/>
    </source>
</evidence>
<evidence type="ECO:0000259" key="5">
    <source>
        <dbReference type="Pfam" id="PF08386"/>
    </source>
</evidence>
<comment type="caution">
    <text evidence="6">The sequence shown here is derived from an EMBL/GenBank/DDBJ whole genome shotgun (WGS) entry which is preliminary data.</text>
</comment>
<keyword evidence="7" id="KW-1185">Reference proteome</keyword>
<protein>
    <submittedName>
        <fullName evidence="6">Pimeloyl-ACP methyl ester carboxylesterase</fullName>
    </submittedName>
</protein>
<dbReference type="SUPFAM" id="SSF53474">
    <property type="entry name" value="alpha/beta-Hydrolases"/>
    <property type="match status" value="1"/>
</dbReference>
<dbReference type="PANTHER" id="PTHR43248:SF25">
    <property type="entry name" value="AB HYDROLASE-1 DOMAIN-CONTAINING PROTEIN-RELATED"/>
    <property type="match status" value="1"/>
</dbReference>
<dbReference type="EMBL" id="JACHIA010000006">
    <property type="protein sequence ID" value="MBB6071026.1"/>
    <property type="molecule type" value="Genomic_DNA"/>
</dbReference>
<keyword evidence="3" id="KW-0732">Signal</keyword>
<dbReference type="InterPro" id="IPR029058">
    <property type="entry name" value="AB_hydrolase_fold"/>
</dbReference>
<feature type="domain" description="AB hydrolase-1" evidence="4">
    <location>
        <begin position="80"/>
        <end position="224"/>
    </location>
</feature>
<dbReference type="InterPro" id="IPR013595">
    <property type="entry name" value="Pept_S33_TAP-like_C"/>
</dbReference>
<evidence type="ECO:0000313" key="7">
    <source>
        <dbReference type="Proteomes" id="UP000582837"/>
    </source>
</evidence>
<evidence type="ECO:0000256" key="1">
    <source>
        <dbReference type="ARBA" id="ARBA00010088"/>
    </source>
</evidence>
<evidence type="ECO:0000256" key="2">
    <source>
        <dbReference type="ARBA" id="ARBA00022801"/>
    </source>
</evidence>
<sequence length="578" mass="61861">MIQRPFRLLALLLLSLASTRVDAQGGGLVLRACTLPGVAGEARCGTLRVPENRDLPGGRMLDLNVVVLPAHSGERAPDAVTFLSGGPGQAATPMASWLNAQFGALRDTRDIVLMDGRGTGASAPLNCEMRDPADPRALAGDFLPVEAVRRCRERLSGQADLARYTLPEFARDLDDVRAALGYERLNLHGTSFGTRAAQVYLRMYPDRVRSVVLHGVVLPGAATPQAHARDAEAALAGTVRDCMADPACAAAFPRLEDEVRTVAARVRRGPVEVSYVDAETGRVTLSLSRGTVAETVRKMLYAPGTASRLPFVIHRAAGGDWTPLASAAVSDRRMMSDAGWGLFLSVTCTEDVPYLDTLAARATESTTLLGAYRVRQQVDACRGWPRGELPAGYRDPVRSAVPALILAGEMDPATPPHWADSAVAGLPNAVRIVVPRAAHAYHGMPGADCIDPLVVEFIRAGSARGLDTSCIARVRRPAWIVDEPRPVEVDSLSLARLTGVFVSAQPPLEMEIVQLRGGLRVTFSGGNPPMSLIPISATRFAIEGAPGVELSFMLHHGFMRGVTVTTPDRPPMHMSPRR</sequence>
<dbReference type="AlphaFoldDB" id="A0A841GZ66"/>